<protein>
    <submittedName>
        <fullName evidence="1">Cell division protein FtsQ</fullName>
    </submittedName>
</protein>
<comment type="caution">
    <text evidence="1">The sequence shown here is derived from an EMBL/GenBank/DDBJ whole genome shotgun (WGS) entry which is preliminary data.</text>
</comment>
<sequence>MKVNWNYIKAFSLLVLVIFLYSFSSARNNQRKLDKIEVQFTNDENLYVTETAVNKLLIQNQDSVKNLAKEVLDLNILEKRLDTHAMIEDADVYLTVNGELGAKITQRKPIARVYGNESYYIDKNGKKMPLSKNYSARVPFIKNIKKEDIAEVYPLLAKIDKDEFLKKHITLIKRNSKGEYVLEMRLYDFEILFGEINSIESKTNNLKAFYKKAMLDHQLDSFKWVSLKYNNQVVCTKK</sequence>
<dbReference type="AlphaFoldDB" id="A0A2W7IRY2"/>
<dbReference type="GO" id="GO:0051301">
    <property type="term" value="P:cell division"/>
    <property type="evidence" value="ECO:0007669"/>
    <property type="project" value="UniProtKB-KW"/>
</dbReference>
<proteinExistence type="predicted"/>
<reference evidence="1 2" key="1">
    <citation type="submission" date="2018-06" db="EMBL/GenBank/DDBJ databases">
        <title>Genomic Encyclopedia of Archaeal and Bacterial Type Strains, Phase II (KMG-II): from individual species to whole genera.</title>
        <authorList>
            <person name="Goeker M."/>
        </authorList>
    </citation>
    <scope>NUCLEOTIDE SEQUENCE [LARGE SCALE GENOMIC DNA]</scope>
    <source>
        <strain evidence="1 2">DSM 15361</strain>
    </source>
</reference>
<keyword evidence="1" id="KW-0132">Cell division</keyword>
<name>A0A2W7IRY2_9FLAO</name>
<keyword evidence="2" id="KW-1185">Reference proteome</keyword>
<dbReference type="RefSeq" id="WP_111540415.1">
    <property type="nucleotide sequence ID" value="NZ_QKYV01000003.1"/>
</dbReference>
<dbReference type="EMBL" id="QKYV01000003">
    <property type="protein sequence ID" value="PZW41403.1"/>
    <property type="molecule type" value="Genomic_DNA"/>
</dbReference>
<gene>
    <name evidence="1" type="ORF">LX95_01077</name>
</gene>
<evidence type="ECO:0000313" key="2">
    <source>
        <dbReference type="Proteomes" id="UP000249542"/>
    </source>
</evidence>
<keyword evidence="1" id="KW-0131">Cell cycle</keyword>
<dbReference type="Proteomes" id="UP000249542">
    <property type="component" value="Unassembled WGS sequence"/>
</dbReference>
<accession>A0A2W7IRY2</accession>
<evidence type="ECO:0000313" key="1">
    <source>
        <dbReference type="EMBL" id="PZW41403.1"/>
    </source>
</evidence>
<organism evidence="1 2">
    <name type="scientific">Mesonia algae</name>
    <dbReference type="NCBI Taxonomy" id="213248"/>
    <lineage>
        <taxon>Bacteria</taxon>
        <taxon>Pseudomonadati</taxon>
        <taxon>Bacteroidota</taxon>
        <taxon>Flavobacteriia</taxon>
        <taxon>Flavobacteriales</taxon>
        <taxon>Flavobacteriaceae</taxon>
        <taxon>Mesonia</taxon>
    </lineage>
</organism>